<keyword evidence="3" id="KW-1185">Reference proteome</keyword>
<reference evidence="3" key="1">
    <citation type="submission" date="2016-09" db="EMBL/GenBank/DDBJ databases">
        <authorList>
            <person name="Varghese N."/>
            <person name="Submissions S."/>
        </authorList>
    </citation>
    <scope>NUCLEOTIDE SEQUENCE [LARGE SCALE GENOMIC DNA]</scope>
    <source>
        <strain evidence="3">JS23</strain>
    </source>
</reference>
<proteinExistence type="predicted"/>
<gene>
    <name evidence="2" type="ORF">SAMN05216551_10752</name>
</gene>
<sequence length="206" mass="22593">MDSTTVGFLLPTDDAPPLADADLEDVLRLMIGALTDLPAERIQPRWPATVAAAPEPDTNWCVFSIEAVETDGNVLIRQRPAIDATLHADVAATSQQDARPVSVSATDDQQELIQHELLDLVVTCYGPHAQRYATQLRDGMVVPQTNETLRPYRLAVVRSGPLQGSAALTDGTWLRRFDLSIDMRHEVVRTYAIRNLSSAPVALNKD</sequence>
<dbReference type="RefSeq" id="WP_091908727.1">
    <property type="nucleotide sequence ID" value="NZ_FNLO01000007.1"/>
</dbReference>
<dbReference type="STRING" id="1770053.SAMN05216551_10752"/>
<protein>
    <recommendedName>
        <fullName evidence="1">Phage neck terminator protein gp12-like domain-containing protein</fullName>
    </recommendedName>
</protein>
<dbReference type="InterPro" id="IPR057087">
    <property type="entry name" value="Gp12-like"/>
</dbReference>
<dbReference type="Pfam" id="PF23961">
    <property type="entry name" value="Phage_tail_terminator_9"/>
    <property type="match status" value="1"/>
</dbReference>
<dbReference type="OrthoDB" id="8446915at2"/>
<accession>A0A1H2PSG8</accession>
<evidence type="ECO:0000259" key="1">
    <source>
        <dbReference type="Pfam" id="PF23961"/>
    </source>
</evidence>
<evidence type="ECO:0000313" key="2">
    <source>
        <dbReference type="EMBL" id="SDV49083.1"/>
    </source>
</evidence>
<dbReference type="Proteomes" id="UP000243719">
    <property type="component" value="Unassembled WGS sequence"/>
</dbReference>
<dbReference type="EMBL" id="FNLO01000007">
    <property type="protein sequence ID" value="SDV49083.1"/>
    <property type="molecule type" value="Genomic_DNA"/>
</dbReference>
<name>A0A1H2PSG8_9BURK</name>
<feature type="domain" description="Phage neck terminator protein gp12-like" evidence="1">
    <location>
        <begin position="22"/>
        <end position="202"/>
    </location>
</feature>
<evidence type="ECO:0000313" key="3">
    <source>
        <dbReference type="Proteomes" id="UP000243719"/>
    </source>
</evidence>
<dbReference type="AlphaFoldDB" id="A0A1H2PSG8"/>
<organism evidence="2 3">
    <name type="scientific">Chitinasiproducens palmae</name>
    <dbReference type="NCBI Taxonomy" id="1770053"/>
    <lineage>
        <taxon>Bacteria</taxon>
        <taxon>Pseudomonadati</taxon>
        <taxon>Pseudomonadota</taxon>
        <taxon>Betaproteobacteria</taxon>
        <taxon>Burkholderiales</taxon>
        <taxon>Burkholderiaceae</taxon>
        <taxon>Chitinasiproducens</taxon>
    </lineage>
</organism>